<gene>
    <name evidence="4" type="ORF">Aau02nite_25300</name>
</gene>
<feature type="domain" description="CD-NTase-associated protein 12/Pycsar effector protein TIR" evidence="1">
    <location>
        <begin position="583"/>
        <end position="688"/>
    </location>
</feature>
<dbReference type="Pfam" id="PF20269">
    <property type="entry name" value="CATRA-N"/>
    <property type="match status" value="1"/>
</dbReference>
<evidence type="ECO:0000313" key="4">
    <source>
        <dbReference type="EMBL" id="GIM66960.1"/>
    </source>
</evidence>
<dbReference type="InterPro" id="IPR046923">
    <property type="entry name" value="CATRA-C"/>
</dbReference>
<organism evidence="4 5">
    <name type="scientific">Actinoplanes auranticolor</name>
    <dbReference type="NCBI Taxonomy" id="47988"/>
    <lineage>
        <taxon>Bacteria</taxon>
        <taxon>Bacillati</taxon>
        <taxon>Actinomycetota</taxon>
        <taxon>Actinomycetes</taxon>
        <taxon>Micromonosporales</taxon>
        <taxon>Micromonosporaceae</taxon>
        <taxon>Actinoplanes</taxon>
    </lineage>
</organism>
<dbReference type="GO" id="GO:0050135">
    <property type="term" value="F:NADP+ nucleosidase activity"/>
    <property type="evidence" value="ECO:0007669"/>
    <property type="project" value="InterPro"/>
</dbReference>
<evidence type="ECO:0000259" key="1">
    <source>
        <dbReference type="Pfam" id="PF10137"/>
    </source>
</evidence>
<sequence length="728" mass="77780">MVPSPPGEQEFVAHVFAPLDGPAADPARRQLDELWQACRTDLGMTQPIVGAGLTGELPTDPRAAPEGALAGLQDPAVNFQALVRREHDILNLSLVMAAPQAPPERRRGVAAATPPGWWEYARWWRKITAGGLGALLGEATVFQAKSVDGPRTDVAAALPAQDDDATDWQTRGTTVGGFPFWEVTPGGDRAVRRFVVLADPEQDAELSGFTWSAGGVALPPLGRYLMHAAKLRYQSRVRGDGGGLARVRQRAGAGLDRLVTLLGDPAAAAEVAGARATVTAETASLLGALQALQTMRQTVEIARDNMAAALPDLLPSDVRLAEVVARRLDDDRFLLEQVRDRATETLKIVSVPVPPPDPSAVTGTAVPPEPVRARDGRVEQRLGFGVDVVEYSSRSTPQQFDVQRRLAMIVRRVLTDVGVRVHDTDRQDAGDGMMVVLPPGLELHRLLPALLHGWRFRLVADNAAHPGDRIRLRLSVGAGPFAHSAIGFTGATIIEIGRLLDSPVLRRAVVDHPDADLVALVSDRLHADVVGEGWPGLDPAHFQPYEVRVKTYRKQAWLWTGAAVTPTPDRGEAAGTATPARDVFVIHGGAEPARAAMFDFLRALGLRPLEWEELIARTGSAAPDEAEVITRAFAANAAAVVLLTPADAAAPAVLVTAGMALARQPDRTVIVEVGDVLAFAGLTGRATVRIDGANATGLHQVAQRLRTAGCAVHTDGVEWLDLDRFKNL</sequence>
<name>A0A919VKR0_9ACTN</name>
<reference evidence="4" key="1">
    <citation type="submission" date="2021-03" db="EMBL/GenBank/DDBJ databases">
        <title>Whole genome shotgun sequence of Actinoplanes auranticolor NBRC 12245.</title>
        <authorList>
            <person name="Komaki H."/>
            <person name="Tamura T."/>
        </authorList>
    </citation>
    <scope>NUCLEOTIDE SEQUENCE</scope>
    <source>
        <strain evidence="4">NBRC 12245</strain>
    </source>
</reference>
<comment type="caution">
    <text evidence="4">The sequence shown here is derived from an EMBL/GenBank/DDBJ whole genome shotgun (WGS) entry which is preliminary data.</text>
</comment>
<proteinExistence type="predicted"/>
<accession>A0A919VKR0</accession>
<dbReference type="Proteomes" id="UP000681340">
    <property type="component" value="Unassembled WGS sequence"/>
</dbReference>
<feature type="domain" description="CASPASE and TPR Repeat-Associated C-terminal" evidence="3">
    <location>
        <begin position="219"/>
        <end position="342"/>
    </location>
</feature>
<dbReference type="Pfam" id="PF10137">
    <property type="entry name" value="CAP12-PCTIR_TIR"/>
    <property type="match status" value="1"/>
</dbReference>
<dbReference type="EMBL" id="BOQL01000021">
    <property type="protein sequence ID" value="GIM66960.1"/>
    <property type="molecule type" value="Genomic_DNA"/>
</dbReference>
<dbReference type="RefSeq" id="WP_212988555.1">
    <property type="nucleotide sequence ID" value="NZ_BAABEA010000019.1"/>
</dbReference>
<feature type="domain" description="CASPASE and TPR Repeat-Associated N-terminal" evidence="2">
    <location>
        <begin position="10"/>
        <end position="214"/>
    </location>
</feature>
<dbReference type="Pfam" id="PF20270">
    <property type="entry name" value="CATRA-C"/>
    <property type="match status" value="1"/>
</dbReference>
<protein>
    <submittedName>
        <fullName evidence="4">Uncharacterized protein</fullName>
    </submittedName>
</protein>
<dbReference type="NCBIfam" id="NF038357">
    <property type="entry name" value="BN6_48550_fam"/>
    <property type="match status" value="1"/>
</dbReference>
<evidence type="ECO:0000313" key="5">
    <source>
        <dbReference type="Proteomes" id="UP000681340"/>
    </source>
</evidence>
<evidence type="ECO:0000259" key="2">
    <source>
        <dbReference type="Pfam" id="PF20269"/>
    </source>
</evidence>
<dbReference type="AlphaFoldDB" id="A0A919VKR0"/>
<keyword evidence="5" id="KW-1185">Reference proteome</keyword>
<dbReference type="InterPro" id="IPR046922">
    <property type="entry name" value="CATRA-N"/>
</dbReference>
<dbReference type="InterPro" id="IPR019302">
    <property type="entry name" value="CAP12/PCTIR_TIR_dom"/>
</dbReference>
<evidence type="ECO:0000259" key="3">
    <source>
        <dbReference type="Pfam" id="PF20270"/>
    </source>
</evidence>